<dbReference type="GO" id="GO:0046872">
    <property type="term" value="F:metal ion binding"/>
    <property type="evidence" value="ECO:0007669"/>
    <property type="project" value="UniProtKB-KW"/>
</dbReference>
<dbReference type="Pfam" id="PF20624">
    <property type="entry name" value="DMRT5_DMB"/>
    <property type="match status" value="1"/>
</dbReference>
<evidence type="ECO:0000256" key="2">
    <source>
        <dbReference type="ARBA" id="ARBA00022723"/>
    </source>
</evidence>
<dbReference type="STRING" id="9544.ENSMMUP00000078883"/>
<evidence type="ECO:0000256" key="7">
    <source>
        <dbReference type="SAM" id="MobiDB-lite"/>
    </source>
</evidence>
<dbReference type="GO" id="GO:0005634">
    <property type="term" value="C:nucleus"/>
    <property type="evidence" value="ECO:0000318"/>
    <property type="project" value="GO_Central"/>
</dbReference>
<evidence type="ECO:0000313" key="10">
    <source>
        <dbReference type="Proteomes" id="UP000006718"/>
    </source>
</evidence>
<evidence type="ECO:0000256" key="6">
    <source>
        <dbReference type="PROSITE-ProRule" id="PRU00070"/>
    </source>
</evidence>
<dbReference type="VEuPathDB" id="HostDB:ENSMMUG00000054138"/>
<evidence type="ECO:0000313" key="9">
    <source>
        <dbReference type="Ensembl" id="ENSMMUP00000078883.1"/>
    </source>
</evidence>
<dbReference type="GO" id="GO:0006357">
    <property type="term" value="P:regulation of transcription by RNA polymerase II"/>
    <property type="evidence" value="ECO:0000318"/>
    <property type="project" value="GO_Central"/>
</dbReference>
<evidence type="ECO:0000256" key="4">
    <source>
        <dbReference type="ARBA" id="ARBA00023125"/>
    </source>
</evidence>
<dbReference type="PANTHER" id="PTHR12322:SF71">
    <property type="entry name" value="DOUBLESEX- AND MAB-3-RELATED TRANSCRIPTION FACTOR A1"/>
    <property type="match status" value="1"/>
</dbReference>
<evidence type="ECO:0000256" key="1">
    <source>
        <dbReference type="ARBA" id="ARBA00006834"/>
    </source>
</evidence>
<comment type="subcellular location">
    <subcellularLocation>
        <location evidence="6">Nucleus</location>
    </subcellularLocation>
</comment>
<dbReference type="PROSITE" id="PS50809">
    <property type="entry name" value="DM_2"/>
    <property type="match status" value="1"/>
</dbReference>
<keyword evidence="2 6" id="KW-0479">Metal-binding</keyword>
<feature type="compositionally biased region" description="Gly residues" evidence="7">
    <location>
        <begin position="221"/>
        <end position="232"/>
    </location>
</feature>
<dbReference type="GO" id="GO:0007548">
    <property type="term" value="P:sex differentiation"/>
    <property type="evidence" value="ECO:0000318"/>
    <property type="project" value="GO_Central"/>
</dbReference>
<dbReference type="PaxDb" id="9544-ENSMMUP00000003435"/>
<dbReference type="InterPro" id="IPR005173">
    <property type="entry name" value="DMA"/>
</dbReference>
<dbReference type="Gene3D" id="4.10.1040.10">
    <property type="entry name" value="DM DNA-binding domain"/>
    <property type="match status" value="1"/>
</dbReference>
<dbReference type="PROSITE" id="PS40000">
    <property type="entry name" value="DM_1"/>
    <property type="match status" value="1"/>
</dbReference>
<dbReference type="Proteomes" id="UP000006718">
    <property type="component" value="Chromosome 15"/>
</dbReference>
<feature type="region of interest" description="Disordered" evidence="7">
    <location>
        <begin position="215"/>
        <end position="247"/>
    </location>
</feature>
<dbReference type="FunFam" id="4.10.1040.10:FF:000001">
    <property type="entry name" value="doublesex- and mab-3-related transcription factor 1"/>
    <property type="match status" value="1"/>
</dbReference>
<feature type="compositionally biased region" description="Low complexity" evidence="7">
    <location>
        <begin position="233"/>
        <end position="247"/>
    </location>
</feature>
<reference evidence="9" key="4">
    <citation type="submission" date="2025-09" db="UniProtKB">
        <authorList>
            <consortium name="Ensembl"/>
        </authorList>
    </citation>
    <scope>IDENTIFICATION</scope>
    <source>
        <strain evidence="9">17573</strain>
    </source>
</reference>
<dbReference type="GeneID" id="708726"/>
<dbReference type="InParanoid" id="A0A5F8AP86"/>
<reference evidence="9" key="3">
    <citation type="submission" date="2025-08" db="UniProtKB">
        <authorList>
            <consortium name="Ensembl"/>
        </authorList>
    </citation>
    <scope>IDENTIFICATION</scope>
    <source>
        <strain evidence="9">17573</strain>
    </source>
</reference>
<dbReference type="GO" id="GO:0042802">
    <property type="term" value="F:identical protein binding"/>
    <property type="evidence" value="ECO:0007669"/>
    <property type="project" value="Ensembl"/>
</dbReference>
<keyword evidence="5 6" id="KW-0539">Nucleus</keyword>
<dbReference type="VGNC" id="VGNC:108198">
    <property type="gene designation" value="DMRTA1"/>
</dbReference>
<dbReference type="InterPro" id="IPR036407">
    <property type="entry name" value="DM_DNA-bd_sf"/>
</dbReference>
<accession>A0A5F8AP86</accession>
<reference evidence="9" key="2">
    <citation type="submission" date="2019-01" db="EMBL/GenBank/DDBJ databases">
        <authorList>
            <person name="Graves T."/>
            <person name="Eichler E.E."/>
            <person name="Wilson R.K."/>
        </authorList>
    </citation>
    <scope>NUCLEOTIDE SEQUENCE [LARGE SCALE GENOMIC DNA]</scope>
    <source>
        <strain evidence="9">17573</strain>
    </source>
</reference>
<comment type="similarity">
    <text evidence="1">Belongs to the DMRT family.</text>
</comment>
<dbReference type="Pfam" id="PF00751">
    <property type="entry name" value="DM"/>
    <property type="match status" value="1"/>
</dbReference>
<name>A0A5F8AP86_MACMU</name>
<dbReference type="Bgee" id="ENSMMUG00000054138">
    <property type="expression patterns" value="Expressed in olfactory segment of nasal mucosa and 9 other cell types or tissues"/>
</dbReference>
<keyword evidence="10" id="KW-1185">Reference proteome</keyword>
<feature type="compositionally biased region" description="Basic and acidic residues" evidence="7">
    <location>
        <begin position="273"/>
        <end position="284"/>
    </location>
</feature>
<sequence length="559" mass="59414">MRSSQLPPSGKSAKLLFVRGWGSVVPRRVLPRLPQPPSRVSCGQSTFHLRRPARNFSGMEQSHCGSRDRGGSGRPHLAPGLVVAAAPPPPSPALPVPSGMQVPPAFLRPPSLFLRAAAAAAATSGSGGCLPPPGLERGVGAVGCGYPRTPKCARCRNHGVVSALKGHKRFCRWRDCACAKCTLIAERQRVMAAQVALRRQQAQEESEARGLQRLLCSGLSGPPGGRAPGGSGRAENPQSAGGPAAGAALGQGALRQASGSATPAFEVFQQDYPEEKQEQKESKCESCQNGQEEPISKSHQLYLGSSPRSNGVVGKQSIGSSILEYSNKHDSVLSPHPGEQSGGEESPRSLSSSDLESGNESEWVKDLTATKASLPTVSSRPRDPLDILTKIFPNYRRSRLEGILQFCKGDVVQAIEQVLNGREHKPDNRNLANSEELENTAFQRASSFSLAGIGFGTLGNKSAFSPLQTTSASYGGDSNIYSLNPRVGISPLRVAYSSVGRGLSGFMSPYLTPGLVPTLPFRPALDYAFSGMIRDSSYLSSKDSITCGRLYFRPNQDNL</sequence>
<dbReference type="InterPro" id="IPR046472">
    <property type="entry name" value="DMRT5_1_DMB_dom"/>
</dbReference>
<organism evidence="9 10">
    <name type="scientific">Macaca mulatta</name>
    <name type="common">Rhesus macaque</name>
    <dbReference type="NCBI Taxonomy" id="9544"/>
    <lineage>
        <taxon>Eukaryota</taxon>
        <taxon>Metazoa</taxon>
        <taxon>Chordata</taxon>
        <taxon>Craniata</taxon>
        <taxon>Vertebrata</taxon>
        <taxon>Euteleostomi</taxon>
        <taxon>Mammalia</taxon>
        <taxon>Eutheria</taxon>
        <taxon>Euarchontoglires</taxon>
        <taxon>Primates</taxon>
        <taxon>Haplorrhini</taxon>
        <taxon>Catarrhini</taxon>
        <taxon>Cercopithecidae</taxon>
        <taxon>Cercopithecinae</taxon>
        <taxon>Macaca</taxon>
    </lineage>
</organism>
<dbReference type="SMART" id="SM00301">
    <property type="entry name" value="DM"/>
    <property type="match status" value="1"/>
</dbReference>
<dbReference type="KEGG" id="mcc:708726"/>
<evidence type="ECO:0000259" key="8">
    <source>
        <dbReference type="PROSITE" id="PS50809"/>
    </source>
</evidence>
<dbReference type="Pfam" id="PF03474">
    <property type="entry name" value="DMA"/>
    <property type="match status" value="1"/>
</dbReference>
<reference evidence="10" key="1">
    <citation type="journal article" date="2007" name="Science">
        <title>Evolutionary and biomedical insights from the rhesus macaque genome.</title>
        <authorList>
            <person name="Gibbs R.A."/>
            <person name="Rogers J."/>
            <person name="Katze M.G."/>
            <person name="Bumgarner R."/>
            <person name="Weinstock G.M."/>
            <person name="Mardis E.R."/>
            <person name="Remington K.A."/>
            <person name="Strausberg R.L."/>
            <person name="Venter J.C."/>
            <person name="Wilson R.K."/>
            <person name="Batzer M.A."/>
            <person name="Bustamante C.D."/>
            <person name="Eichler E.E."/>
            <person name="Hahn M.W."/>
            <person name="Hardison R.C."/>
            <person name="Makova K.D."/>
            <person name="Miller W."/>
            <person name="Milosavljevic A."/>
            <person name="Palermo R.E."/>
            <person name="Siepel A."/>
            <person name="Sikela J.M."/>
            <person name="Attaway T."/>
            <person name="Bell S."/>
            <person name="Bernard K.E."/>
            <person name="Buhay C.J."/>
            <person name="Chandrabose M.N."/>
            <person name="Dao M."/>
            <person name="Davis C."/>
            <person name="Delehaunty K.D."/>
            <person name="Ding Y."/>
            <person name="Dinh H.H."/>
            <person name="Dugan-Rocha S."/>
            <person name="Fulton L.A."/>
            <person name="Gabisi R.A."/>
            <person name="Garner T.T."/>
            <person name="Godfrey J."/>
            <person name="Hawes A.C."/>
            <person name="Hernandez J."/>
            <person name="Hines S."/>
            <person name="Holder M."/>
            <person name="Hume J."/>
            <person name="Jhangiani S.N."/>
            <person name="Joshi V."/>
            <person name="Khan Z.M."/>
            <person name="Kirkness E.F."/>
            <person name="Cree A."/>
            <person name="Fowler R.G."/>
            <person name="Lee S."/>
            <person name="Lewis L.R."/>
            <person name="Li Z."/>
            <person name="Liu Y.-S."/>
            <person name="Moore S.M."/>
            <person name="Muzny D."/>
            <person name="Nazareth L.V."/>
            <person name="Ngo D.N."/>
            <person name="Okwuonu G.O."/>
            <person name="Pai G."/>
            <person name="Parker D."/>
            <person name="Paul H.A."/>
            <person name="Pfannkoch C."/>
            <person name="Pohl C.S."/>
            <person name="Rogers Y.-H.C."/>
            <person name="Ruiz S.J."/>
            <person name="Sabo A."/>
            <person name="Santibanez J."/>
            <person name="Schneider B.W."/>
            <person name="Smith S.M."/>
            <person name="Sodergren E."/>
            <person name="Svatek A.F."/>
            <person name="Utterback T.R."/>
            <person name="Vattathil S."/>
            <person name="Warren W."/>
            <person name="White C.S."/>
            <person name="Chinwalla A.T."/>
            <person name="Feng Y."/>
            <person name="Halpern A.L."/>
            <person name="Hillier L.W."/>
            <person name="Huang X."/>
            <person name="Minx P."/>
            <person name="Nelson J.O."/>
            <person name="Pepin K.H."/>
            <person name="Qin X."/>
            <person name="Sutton G.G."/>
            <person name="Venter E."/>
            <person name="Walenz B.P."/>
            <person name="Wallis J.W."/>
            <person name="Worley K.C."/>
            <person name="Yang S.-P."/>
            <person name="Jones S.M."/>
            <person name="Marra M.A."/>
            <person name="Rocchi M."/>
            <person name="Schein J.E."/>
            <person name="Baertsch R."/>
            <person name="Clarke L."/>
            <person name="Csuros M."/>
            <person name="Glasscock J."/>
            <person name="Harris R.A."/>
            <person name="Havlak P."/>
            <person name="Jackson A.R."/>
            <person name="Jiang H."/>
            <person name="Liu Y."/>
            <person name="Messina D.N."/>
            <person name="Shen Y."/>
            <person name="Song H.X.-Z."/>
            <person name="Wylie T."/>
            <person name="Zhang L."/>
            <person name="Birney E."/>
            <person name="Han K."/>
            <person name="Konkel M.K."/>
            <person name="Lee J."/>
            <person name="Smit A.F.A."/>
            <person name="Ullmer B."/>
            <person name="Wang H."/>
            <person name="Xing J."/>
            <person name="Burhans R."/>
            <person name="Cheng Z."/>
            <person name="Karro J.E."/>
            <person name="Ma J."/>
            <person name="Raney B."/>
            <person name="She X."/>
            <person name="Cox M.J."/>
            <person name="Demuth J.P."/>
            <person name="Dumas L.J."/>
            <person name="Han S.-G."/>
            <person name="Hopkins J."/>
            <person name="Karimpour-Fard A."/>
            <person name="Kim Y.H."/>
            <person name="Pollack J.R."/>
            <person name="Vinar T."/>
            <person name="Addo-Quaye C."/>
            <person name="Degenhardt J."/>
            <person name="Denby A."/>
            <person name="Hubisz M.J."/>
            <person name="Indap A."/>
            <person name="Kosiol C."/>
            <person name="Lahn B.T."/>
            <person name="Lawson H.A."/>
            <person name="Marklein A."/>
            <person name="Nielsen R."/>
            <person name="Vallender E.J."/>
            <person name="Clark A.G."/>
            <person name="Ferguson B."/>
            <person name="Hernandez R.D."/>
            <person name="Hirani K."/>
            <person name="Kehrer-Sawatzki H."/>
            <person name="Kolb J."/>
            <person name="Patil S."/>
            <person name="Pu L.-L."/>
            <person name="Ren Y."/>
            <person name="Smith D.G."/>
            <person name="Wheeler D.A."/>
            <person name="Schenck I."/>
            <person name="Ball E.V."/>
            <person name="Chen R."/>
            <person name="Cooper D.N."/>
            <person name="Giardine B."/>
            <person name="Hsu F."/>
            <person name="Kent W.J."/>
            <person name="Lesk A."/>
            <person name="Nelson D.L."/>
            <person name="O'brien W.E."/>
            <person name="Pruefer K."/>
            <person name="Stenson P.D."/>
            <person name="Wallace J.C."/>
            <person name="Ke H."/>
            <person name="Liu X.-M."/>
            <person name="Wang P."/>
            <person name="Xiang A.P."/>
            <person name="Yang F."/>
            <person name="Barber G.P."/>
            <person name="Haussler D."/>
            <person name="Karolchik D."/>
            <person name="Kern A.D."/>
            <person name="Kuhn R.M."/>
            <person name="Smith K.E."/>
            <person name="Zwieg A.S."/>
        </authorList>
    </citation>
    <scope>NUCLEOTIDE SEQUENCE [LARGE SCALE GENOMIC DNA]</scope>
    <source>
        <strain evidence="10">17573</strain>
    </source>
</reference>
<dbReference type="InterPro" id="IPR026607">
    <property type="entry name" value="DMRT"/>
</dbReference>
<feature type="region of interest" description="Disordered" evidence="7">
    <location>
        <begin position="52"/>
        <end position="79"/>
    </location>
</feature>
<dbReference type="SUPFAM" id="SSF82927">
    <property type="entry name" value="Cysteine-rich DNA binding domain, (DM domain)"/>
    <property type="match status" value="1"/>
</dbReference>
<dbReference type="OMA" id="RELQFMY"/>
<dbReference type="Ensembl" id="ENSMMUT00000097353.1">
    <property type="protein sequence ID" value="ENSMMUP00000078883.1"/>
    <property type="gene ID" value="ENSMMUG00000054138.1"/>
</dbReference>
<feature type="compositionally biased region" description="Low complexity" evidence="7">
    <location>
        <begin position="348"/>
        <end position="361"/>
    </location>
</feature>
<dbReference type="CDD" id="cd14417">
    <property type="entry name" value="CUE_DMA_DMRTA1"/>
    <property type="match status" value="1"/>
</dbReference>
<dbReference type="PANTHER" id="PTHR12322">
    <property type="entry name" value="DOUBLESEX AND MAB-3 RELATED TRANSCRIPTION FACTOR DMRT"/>
    <property type="match status" value="1"/>
</dbReference>
<dbReference type="FunCoup" id="A0A5F8AP86">
    <property type="interactions" value="797"/>
</dbReference>
<dbReference type="SMR" id="A0A5F8AP86"/>
<dbReference type="OrthoDB" id="6162476at2759"/>
<keyword evidence="4 6" id="KW-0238">DNA-binding</keyword>
<evidence type="ECO:0000313" key="11">
    <source>
        <dbReference type="VGNC" id="VGNC:108198"/>
    </source>
</evidence>
<evidence type="ECO:0000256" key="5">
    <source>
        <dbReference type="ARBA" id="ARBA00023242"/>
    </source>
</evidence>
<dbReference type="InterPro" id="IPR001275">
    <property type="entry name" value="DM_DNA-bd"/>
</dbReference>
<protein>
    <submittedName>
        <fullName evidence="9">DMRT like family A1</fullName>
    </submittedName>
</protein>
<dbReference type="GO" id="GO:0001541">
    <property type="term" value="P:ovarian follicle development"/>
    <property type="evidence" value="ECO:0007669"/>
    <property type="project" value="Ensembl"/>
</dbReference>
<dbReference type="GO" id="GO:0000981">
    <property type="term" value="F:DNA-binding transcription factor activity, RNA polymerase II-specific"/>
    <property type="evidence" value="ECO:0000318"/>
    <property type="project" value="GO_Central"/>
</dbReference>
<dbReference type="AlphaFoldDB" id="A0A5F8AP86"/>
<feature type="region of interest" description="Disordered" evidence="7">
    <location>
        <begin position="328"/>
        <end position="362"/>
    </location>
</feature>
<dbReference type="CTD" id="63951"/>
<dbReference type="GeneTree" id="ENSGT00940000160640"/>
<keyword evidence="3 6" id="KW-0862">Zinc</keyword>
<feature type="region of interest" description="Disordered" evidence="7">
    <location>
        <begin position="272"/>
        <end position="314"/>
    </location>
</feature>
<evidence type="ECO:0000256" key="3">
    <source>
        <dbReference type="ARBA" id="ARBA00022833"/>
    </source>
</evidence>
<dbReference type="InterPro" id="IPR009060">
    <property type="entry name" value="UBA-like_sf"/>
</dbReference>
<dbReference type="RefSeq" id="XP_001106627.3">
    <property type="nucleotide sequence ID" value="XM_001106627.4"/>
</dbReference>
<dbReference type="GO" id="GO:0000978">
    <property type="term" value="F:RNA polymerase II cis-regulatory region sequence-specific DNA binding"/>
    <property type="evidence" value="ECO:0000318"/>
    <property type="project" value="GO_Central"/>
</dbReference>
<feature type="DNA-binding region" description="DM" evidence="6">
    <location>
        <begin position="152"/>
        <end position="199"/>
    </location>
</feature>
<dbReference type="SUPFAM" id="SSF46934">
    <property type="entry name" value="UBA-like"/>
    <property type="match status" value="1"/>
</dbReference>
<feature type="domain" description="DM" evidence="8">
    <location>
        <begin position="152"/>
        <end position="199"/>
    </location>
</feature>
<gene>
    <name evidence="9 11" type="primary">DMRTA1</name>
</gene>
<dbReference type="GO" id="GO:0060179">
    <property type="term" value="P:male mating behavior"/>
    <property type="evidence" value="ECO:0007669"/>
    <property type="project" value="Ensembl"/>
</dbReference>
<proteinExistence type="inferred from homology"/>